<feature type="compositionally biased region" description="Low complexity" evidence="1">
    <location>
        <begin position="351"/>
        <end position="363"/>
    </location>
</feature>
<feature type="region of interest" description="Disordered" evidence="1">
    <location>
        <begin position="203"/>
        <end position="425"/>
    </location>
</feature>
<evidence type="ECO:0000313" key="5">
    <source>
        <dbReference type="RefSeq" id="XP_022088393.1"/>
    </source>
</evidence>
<evidence type="ECO:0000313" key="6">
    <source>
        <dbReference type="RefSeq" id="XP_022088394.1"/>
    </source>
</evidence>
<dbReference type="RefSeq" id="XP_022088394.1">
    <property type="nucleotide sequence ID" value="XM_022232702.1"/>
</dbReference>
<dbReference type="SMART" id="SM00462">
    <property type="entry name" value="PTB"/>
    <property type="match status" value="1"/>
</dbReference>
<evidence type="ECO:0000313" key="3">
    <source>
        <dbReference type="Proteomes" id="UP000694845"/>
    </source>
</evidence>
<dbReference type="InterPro" id="IPR051133">
    <property type="entry name" value="Adapter_Engulfment-Domain"/>
</dbReference>
<dbReference type="CDD" id="cd14686">
    <property type="entry name" value="bZIP"/>
    <property type="match status" value="1"/>
</dbReference>
<dbReference type="CTD" id="51454"/>
<feature type="compositionally biased region" description="Pro residues" evidence="1">
    <location>
        <begin position="247"/>
        <end position="268"/>
    </location>
</feature>
<gene>
    <name evidence="4 5 6 7" type="primary">LOC110978054</name>
</gene>
<reference evidence="4 5" key="1">
    <citation type="submission" date="2025-04" db="UniProtKB">
        <authorList>
            <consortium name="RefSeq"/>
        </authorList>
    </citation>
    <scope>IDENTIFICATION</scope>
</reference>
<dbReference type="Proteomes" id="UP000694845">
    <property type="component" value="Unplaced"/>
</dbReference>
<name>A0A8B7Y755_ACAPL</name>
<evidence type="ECO:0000313" key="4">
    <source>
        <dbReference type="RefSeq" id="XP_022088392.1"/>
    </source>
</evidence>
<protein>
    <submittedName>
        <fullName evidence="4 5">PTB domain-containing engulfment adapter protein 1-like isoform X1</fullName>
    </submittedName>
</protein>
<dbReference type="Gene3D" id="2.30.29.30">
    <property type="entry name" value="Pleckstrin-homology domain (PH domain)/Phosphotyrosine-binding domain (PTB)"/>
    <property type="match status" value="1"/>
</dbReference>
<dbReference type="AlphaFoldDB" id="A0A8B7Y755"/>
<dbReference type="OrthoDB" id="10057585at2759"/>
<dbReference type="KEGG" id="aplc:110978054"/>
<feature type="compositionally biased region" description="Polar residues" evidence="1">
    <location>
        <begin position="376"/>
        <end position="395"/>
    </location>
</feature>
<feature type="compositionally biased region" description="Polar residues" evidence="1">
    <location>
        <begin position="416"/>
        <end position="425"/>
    </location>
</feature>
<dbReference type="Pfam" id="PF00640">
    <property type="entry name" value="PID"/>
    <property type="match status" value="1"/>
</dbReference>
<keyword evidence="3" id="KW-1185">Reference proteome</keyword>
<proteinExistence type="predicted"/>
<dbReference type="RefSeq" id="XP_022088392.1">
    <property type="nucleotide sequence ID" value="XM_022232700.1"/>
</dbReference>
<evidence type="ECO:0000256" key="1">
    <source>
        <dbReference type="SAM" id="MobiDB-lite"/>
    </source>
</evidence>
<dbReference type="RefSeq" id="XP_022088393.1">
    <property type="nucleotide sequence ID" value="XM_022232701.1"/>
</dbReference>
<organism evidence="3 4">
    <name type="scientific">Acanthaster planci</name>
    <name type="common">Crown-of-thorns starfish</name>
    <dbReference type="NCBI Taxonomy" id="133434"/>
    <lineage>
        <taxon>Eukaryota</taxon>
        <taxon>Metazoa</taxon>
        <taxon>Echinodermata</taxon>
        <taxon>Eleutherozoa</taxon>
        <taxon>Asterozoa</taxon>
        <taxon>Asteroidea</taxon>
        <taxon>Valvatacea</taxon>
        <taxon>Valvatida</taxon>
        <taxon>Acanthasteridae</taxon>
        <taxon>Acanthaster</taxon>
    </lineage>
</organism>
<dbReference type="InterPro" id="IPR011993">
    <property type="entry name" value="PH-like_dom_sf"/>
</dbReference>
<accession>A0A8B7Y755</accession>
<evidence type="ECO:0000313" key="7">
    <source>
        <dbReference type="RefSeq" id="XP_022088395.1"/>
    </source>
</evidence>
<dbReference type="CDD" id="cd01273">
    <property type="entry name" value="PTB_CED-6"/>
    <property type="match status" value="1"/>
</dbReference>
<dbReference type="InterPro" id="IPR006020">
    <property type="entry name" value="PTB/PI_dom"/>
</dbReference>
<dbReference type="RefSeq" id="XP_022088395.1">
    <property type="nucleotide sequence ID" value="XM_022232703.1"/>
</dbReference>
<feature type="domain" description="PID" evidence="2">
    <location>
        <begin position="27"/>
        <end position="167"/>
    </location>
</feature>
<evidence type="ECO:0000259" key="2">
    <source>
        <dbReference type="PROSITE" id="PS01179"/>
    </source>
</evidence>
<feature type="compositionally biased region" description="Low complexity" evidence="1">
    <location>
        <begin position="328"/>
        <end position="337"/>
    </location>
</feature>
<feature type="compositionally biased region" description="Polar residues" evidence="1">
    <location>
        <begin position="286"/>
        <end position="297"/>
    </location>
</feature>
<dbReference type="GeneID" id="110978054"/>
<dbReference type="PROSITE" id="PS01179">
    <property type="entry name" value="PID"/>
    <property type="match status" value="1"/>
</dbReference>
<dbReference type="OMA" id="FIINARW"/>
<sequence>MMNKKSSAKQTGKRWVHPPSSLTNGHVVYNVKLLGHMEVDQPKGAEVVREAVRKLKQDTQGLPRMMQFAKQLKRAEGEKPPKVELTISSMGVTIQDRQSKVRLETFPLHRISYCADDKQDKRICAFICKQEATNKNVCYVMDSEKCAEEITLTVGQAFDLAYQHFLQTTGKSIGSQVQALQKKVRELETENTQLRMRIVELEARQGQQPPPYSETNSATTAAAAGGGGTTAGLSQPTLLKDLMASPSQPPPLYQNTPPPAGAIPPLASPPTAAAATVGAQAVTPTSRTSDAATTNGVASGEIVQSPGIPREHPPSLGSRGRPRSFTVPACTATTPAPMGTSVTSRPRPHGLASPSSQSSAVPSLAPPPSLGRARRSTTGATPVSRQDSQGSNSSYDPFGQAPFNQPQTLGVARSNPFLSTASSGSSQDLDVQHFQELQEGFASGLTIGNADLSLADLDPLKNLSSC</sequence>
<feature type="compositionally biased region" description="Low complexity" evidence="1">
    <location>
        <begin position="269"/>
        <end position="285"/>
    </location>
</feature>
<dbReference type="SUPFAM" id="SSF50729">
    <property type="entry name" value="PH domain-like"/>
    <property type="match status" value="1"/>
</dbReference>
<dbReference type="PANTHER" id="PTHR11232">
    <property type="entry name" value="PHOSPHOTYROSINE INTERACTION DOMAIN-CONTAINING FAMILY MEMBER"/>
    <property type="match status" value="1"/>
</dbReference>
<dbReference type="PANTHER" id="PTHR11232:SF77">
    <property type="entry name" value="GULP PTB DOMAIN CONTAINING ENGULFMENT ADAPTOR 1"/>
    <property type="match status" value="1"/>
</dbReference>